<protein>
    <recommendedName>
        <fullName evidence="4">Calpain catalytic domain-containing protein</fullName>
    </recommendedName>
</protein>
<feature type="transmembrane region" description="Helical" evidence="1">
    <location>
        <begin position="36"/>
        <end position="59"/>
    </location>
</feature>
<organism evidence="2 3">
    <name type="scientific">Coniosporium apollinis</name>
    <dbReference type="NCBI Taxonomy" id="61459"/>
    <lineage>
        <taxon>Eukaryota</taxon>
        <taxon>Fungi</taxon>
        <taxon>Dikarya</taxon>
        <taxon>Ascomycota</taxon>
        <taxon>Pezizomycotina</taxon>
        <taxon>Dothideomycetes</taxon>
        <taxon>Dothideomycetes incertae sedis</taxon>
        <taxon>Coniosporium</taxon>
    </lineage>
</organism>
<dbReference type="InterPro" id="IPR038765">
    <property type="entry name" value="Papain-like_cys_pep_sf"/>
</dbReference>
<evidence type="ECO:0008006" key="4">
    <source>
        <dbReference type="Google" id="ProtNLM"/>
    </source>
</evidence>
<keyword evidence="1" id="KW-0812">Transmembrane</keyword>
<dbReference type="SUPFAM" id="SSF54001">
    <property type="entry name" value="Cysteine proteinases"/>
    <property type="match status" value="1"/>
</dbReference>
<gene>
    <name evidence="2" type="ORF">H2201_008891</name>
</gene>
<proteinExistence type="predicted"/>
<reference evidence="2" key="1">
    <citation type="submission" date="2022-10" db="EMBL/GenBank/DDBJ databases">
        <title>Culturing micro-colonial fungi from biological soil crusts in the Mojave desert and describing Neophaeococcomyces mojavensis, and introducing the new genera and species Taxawa tesnikishii.</title>
        <authorList>
            <person name="Kurbessoian T."/>
            <person name="Stajich J.E."/>
        </authorList>
    </citation>
    <scope>NUCLEOTIDE SEQUENCE</scope>
    <source>
        <strain evidence="2">TK_1</strain>
    </source>
</reference>
<keyword evidence="3" id="KW-1185">Reference proteome</keyword>
<accession>A0ABQ9NH09</accession>
<dbReference type="EMBL" id="JAPDRL010000197">
    <property type="protein sequence ID" value="KAJ9655039.1"/>
    <property type="molecule type" value="Genomic_DNA"/>
</dbReference>
<dbReference type="Proteomes" id="UP001172684">
    <property type="component" value="Unassembled WGS sequence"/>
</dbReference>
<keyword evidence="1" id="KW-1133">Transmembrane helix</keyword>
<evidence type="ECO:0000313" key="3">
    <source>
        <dbReference type="Proteomes" id="UP001172684"/>
    </source>
</evidence>
<evidence type="ECO:0000313" key="2">
    <source>
        <dbReference type="EMBL" id="KAJ9655039.1"/>
    </source>
</evidence>
<keyword evidence="1" id="KW-0472">Membrane</keyword>
<evidence type="ECO:0000256" key="1">
    <source>
        <dbReference type="SAM" id="Phobius"/>
    </source>
</evidence>
<sequence>MKPNIDKNKEDEEQLLPLQQNFIGQPQRRRLSLCKIVLIAVGLLVLFSLGIDTGLLAVWRISALGDRLVPSRNNINTTAALPVLGTLPNLVLPHVLGTNSSTNFIGPNDPSGFSLTGDDFEAALSDPSKQPALPKTGSCFYSHQPYLTATTSSPPLADFRRVSGRVEIADVLQGAIGDCGLGASVIALICNGQQEDLRAVLERDVGRLIARFLVPSNLPLLPNVPPIASMKTVRVLIDDGIAAIRPSLSQGNCHSNIGFLPSFDNGRPVVFMALLEKAWAKFLDANPVSEFPQKGYNGLAGTVARHVLQSFSGGNGRLYERFEPGFDLNMAAFLIKCINLRRACVVGTPPPTYRALGTNIDGRIETLAGAITPR</sequence>
<comment type="caution">
    <text evidence="2">The sequence shown here is derived from an EMBL/GenBank/DDBJ whole genome shotgun (WGS) entry which is preliminary data.</text>
</comment>
<name>A0ABQ9NH09_9PEZI</name>